<accession>A0A3D8RAI8</accession>
<dbReference type="EMBL" id="PDLM01000008">
    <property type="protein sequence ID" value="RDW71035.1"/>
    <property type="molecule type" value="Genomic_DNA"/>
</dbReference>
<dbReference type="AlphaFoldDB" id="A0A3D8RAI8"/>
<proteinExistence type="inferred from homology"/>
<dbReference type="STRING" id="1849047.A0A3D8RAI8"/>
<dbReference type="GO" id="GO:0016787">
    <property type="term" value="F:hydrolase activity"/>
    <property type="evidence" value="ECO:0007669"/>
    <property type="project" value="UniProtKB-KW"/>
</dbReference>
<evidence type="ECO:0000256" key="3">
    <source>
        <dbReference type="SAM" id="SignalP"/>
    </source>
</evidence>
<feature type="chain" id="PRO_5017696718" evidence="3">
    <location>
        <begin position="21"/>
        <end position="298"/>
    </location>
</feature>
<organism evidence="5 6">
    <name type="scientific">Coleophoma cylindrospora</name>
    <dbReference type="NCBI Taxonomy" id="1849047"/>
    <lineage>
        <taxon>Eukaryota</taxon>
        <taxon>Fungi</taxon>
        <taxon>Dikarya</taxon>
        <taxon>Ascomycota</taxon>
        <taxon>Pezizomycotina</taxon>
        <taxon>Leotiomycetes</taxon>
        <taxon>Helotiales</taxon>
        <taxon>Dermateaceae</taxon>
        <taxon>Coleophoma</taxon>
    </lineage>
</organism>
<dbReference type="InterPro" id="IPR013830">
    <property type="entry name" value="SGNH_hydro"/>
</dbReference>
<evidence type="ECO:0000256" key="2">
    <source>
        <dbReference type="ARBA" id="ARBA00022801"/>
    </source>
</evidence>
<keyword evidence="3" id="KW-0732">Signal</keyword>
<dbReference type="InterPro" id="IPR036514">
    <property type="entry name" value="SGNH_hydro_sf"/>
</dbReference>
<keyword evidence="2 5" id="KW-0378">Hydrolase</keyword>
<dbReference type="Pfam" id="PF13472">
    <property type="entry name" value="Lipase_GDSL_2"/>
    <property type="match status" value="1"/>
</dbReference>
<gene>
    <name evidence="5" type="ORF">BP6252_07598</name>
</gene>
<reference evidence="5 6" key="1">
    <citation type="journal article" date="2018" name="IMA Fungus">
        <title>IMA Genome-F 9: Draft genome sequence of Annulohypoxylon stygium, Aspergillus mulundensis, Berkeleyomyces basicola (syn. Thielaviopsis basicola), Ceratocystis smalleyi, two Cercospora beticola strains, Coleophoma cylindrospora, Fusarium fracticaudum, Phialophora cf. hyalina, and Morchella septimelata.</title>
        <authorList>
            <person name="Wingfield B.D."/>
            <person name="Bills G.F."/>
            <person name="Dong Y."/>
            <person name="Huang W."/>
            <person name="Nel W.J."/>
            <person name="Swalarsk-Parry B.S."/>
            <person name="Vaghefi N."/>
            <person name="Wilken P.M."/>
            <person name="An Z."/>
            <person name="de Beer Z.W."/>
            <person name="De Vos L."/>
            <person name="Chen L."/>
            <person name="Duong T.A."/>
            <person name="Gao Y."/>
            <person name="Hammerbacher A."/>
            <person name="Kikkert J.R."/>
            <person name="Li Y."/>
            <person name="Li H."/>
            <person name="Li K."/>
            <person name="Li Q."/>
            <person name="Liu X."/>
            <person name="Ma X."/>
            <person name="Naidoo K."/>
            <person name="Pethybridge S.J."/>
            <person name="Sun J."/>
            <person name="Steenkamp E.T."/>
            <person name="van der Nest M.A."/>
            <person name="van Wyk S."/>
            <person name="Wingfield M.J."/>
            <person name="Xiong C."/>
            <person name="Yue Q."/>
            <person name="Zhang X."/>
        </authorList>
    </citation>
    <scope>NUCLEOTIDE SEQUENCE [LARGE SCALE GENOMIC DNA]</scope>
    <source>
        <strain evidence="5 6">BP6252</strain>
    </source>
</reference>
<sequence length="298" mass="31708">MKLPLSKLFTFVQLYNVAAAVQSSSQKPNIDSRQSTSSSTTVYLCGDSTMAPNGTGAGTGTEGWGQYLKYSLDSSVYVNNSAFAGRSARSFTREGRFQRVANALNPGDWVVIEFGINDGGSPYPASSDNGRPDCPGAGNETCPTVYQNATEIVQTFPTYLKEASTLFLSKGAQVVISAQSLTNPWQTGNFSYIPNRFTYYAWLAVAELGGPAAGVYYVPHGQYAAQAMKNLGAAVIDANYPLDNTHTSPYLADVVAQSFVLELKCGTSPLQDLVVNATARLEGAVLGTCLLANTTLPI</sequence>
<dbReference type="Proteomes" id="UP000256645">
    <property type="component" value="Unassembled WGS sequence"/>
</dbReference>
<dbReference type="PANTHER" id="PTHR43695:SF1">
    <property type="entry name" value="RHAMNOGALACTURONAN ACETYLESTERASE"/>
    <property type="match status" value="1"/>
</dbReference>
<comment type="similarity">
    <text evidence="1">Belongs to the 'GDSL' lipolytic enzyme family.</text>
</comment>
<protein>
    <submittedName>
        <fullName evidence="5">SGNH hydrolase-2</fullName>
    </submittedName>
</protein>
<keyword evidence="6" id="KW-1185">Reference proteome</keyword>
<evidence type="ECO:0000313" key="6">
    <source>
        <dbReference type="Proteomes" id="UP000256645"/>
    </source>
</evidence>
<feature type="signal peptide" evidence="3">
    <location>
        <begin position="1"/>
        <end position="20"/>
    </location>
</feature>
<dbReference type="InterPro" id="IPR037459">
    <property type="entry name" value="RhgT-like"/>
</dbReference>
<dbReference type="Gene3D" id="3.40.50.1110">
    <property type="entry name" value="SGNH hydrolase"/>
    <property type="match status" value="1"/>
</dbReference>
<evidence type="ECO:0000313" key="5">
    <source>
        <dbReference type="EMBL" id="RDW71035.1"/>
    </source>
</evidence>
<evidence type="ECO:0000256" key="1">
    <source>
        <dbReference type="ARBA" id="ARBA00008668"/>
    </source>
</evidence>
<dbReference type="PANTHER" id="PTHR43695">
    <property type="entry name" value="PUTATIVE (AFU_ORTHOLOGUE AFUA_2G17250)-RELATED"/>
    <property type="match status" value="1"/>
</dbReference>
<dbReference type="SUPFAM" id="SSF52266">
    <property type="entry name" value="SGNH hydrolase"/>
    <property type="match status" value="1"/>
</dbReference>
<feature type="domain" description="SGNH hydrolase-type esterase" evidence="4">
    <location>
        <begin position="46"/>
        <end position="192"/>
    </location>
</feature>
<dbReference type="OrthoDB" id="2141316at2759"/>
<comment type="caution">
    <text evidence="5">The sequence shown here is derived from an EMBL/GenBank/DDBJ whole genome shotgun (WGS) entry which is preliminary data.</text>
</comment>
<evidence type="ECO:0000259" key="4">
    <source>
        <dbReference type="Pfam" id="PF13472"/>
    </source>
</evidence>
<name>A0A3D8RAI8_9HELO</name>